<dbReference type="SUPFAM" id="SSF51690">
    <property type="entry name" value="Nicotinate/Quinolinate PRTase C-terminal domain-like"/>
    <property type="match status" value="1"/>
</dbReference>
<evidence type="ECO:0000256" key="3">
    <source>
        <dbReference type="ARBA" id="ARBA00009400"/>
    </source>
</evidence>
<evidence type="ECO:0000256" key="11">
    <source>
        <dbReference type="ARBA" id="ARBA00069173"/>
    </source>
</evidence>
<dbReference type="FunFam" id="3.20.20.70:FF:000030">
    <property type="entry name" value="Nicotinate-nucleotide pyrophosphorylase, carboxylating"/>
    <property type="match status" value="1"/>
</dbReference>
<comment type="similarity">
    <text evidence="3 12">Belongs to the NadC/ModD family.</text>
</comment>
<evidence type="ECO:0000256" key="6">
    <source>
        <dbReference type="ARBA" id="ARBA00022642"/>
    </source>
</evidence>
<comment type="subunit">
    <text evidence="4">Hexamer formed by 3 homodimers.</text>
</comment>
<evidence type="ECO:0000256" key="10">
    <source>
        <dbReference type="ARBA" id="ARBA00047445"/>
    </source>
</evidence>
<dbReference type="GO" id="GO:0004514">
    <property type="term" value="F:nicotinate-nucleotide diphosphorylase (carboxylating) activity"/>
    <property type="evidence" value="ECO:0007669"/>
    <property type="project" value="UniProtKB-EC"/>
</dbReference>
<dbReference type="InterPro" id="IPR037128">
    <property type="entry name" value="Quinolinate_PRibosylTase_N_sf"/>
</dbReference>
<dbReference type="PIRSF" id="PIRSF006250">
    <property type="entry name" value="NadC_ModD"/>
    <property type="match status" value="1"/>
</dbReference>
<evidence type="ECO:0000256" key="1">
    <source>
        <dbReference type="ARBA" id="ARBA00003237"/>
    </source>
</evidence>
<dbReference type="GO" id="GO:0005737">
    <property type="term" value="C:cytoplasm"/>
    <property type="evidence" value="ECO:0007669"/>
    <property type="project" value="TreeGrafter"/>
</dbReference>
<dbReference type="InterPro" id="IPR036068">
    <property type="entry name" value="Nicotinate_pribotase-like_C"/>
</dbReference>
<feature type="binding site" evidence="13">
    <location>
        <position position="154"/>
    </location>
    <ligand>
        <name>substrate</name>
    </ligand>
</feature>
<dbReference type="InterPro" id="IPR004393">
    <property type="entry name" value="NadC"/>
</dbReference>
<dbReference type="SUPFAM" id="SSF54675">
    <property type="entry name" value="Nicotinate/Quinolinate PRTase N-terminal domain-like"/>
    <property type="match status" value="1"/>
</dbReference>
<dbReference type="InterPro" id="IPR027277">
    <property type="entry name" value="NadC/ModD"/>
</dbReference>
<comment type="caution">
    <text evidence="16">The sequence shown here is derived from an EMBL/GenBank/DDBJ whole genome shotgun (WGS) entry which is preliminary data.</text>
</comment>
<dbReference type="InterPro" id="IPR022412">
    <property type="entry name" value="Quinolinate_PRibosylTrfase_N"/>
</dbReference>
<evidence type="ECO:0000313" key="17">
    <source>
        <dbReference type="Proteomes" id="UP000702544"/>
    </source>
</evidence>
<evidence type="ECO:0000256" key="7">
    <source>
        <dbReference type="ARBA" id="ARBA00022676"/>
    </source>
</evidence>
<dbReference type="GO" id="GO:0034213">
    <property type="term" value="P:quinolinate catabolic process"/>
    <property type="evidence" value="ECO:0007669"/>
    <property type="project" value="TreeGrafter"/>
</dbReference>
<feature type="binding site" evidence="13">
    <location>
        <position position="184"/>
    </location>
    <ligand>
        <name>substrate</name>
    </ligand>
</feature>
<dbReference type="AlphaFoldDB" id="A0AAE4Z8Z8"/>
<accession>A0AAE4Z8Z8</accession>
<sequence length="273" mass="28300">MAAALAEDVGRGDRTTEWCVEAGARGRAEIVAKSTGVIFGHAVAAEVFRCAGGAELEPLVAEGSAVGRGTRIAGVAGPARTILTGERTALNFLGRLSGIASLTRRFVAAVEGTGARITDTRKTTPLWRELERAATAAGGAVNHRSGLDAMVLIKENHIASAGGIAAAVARVHGANREGLRVEVEVTDLDEVREALAAGVDRIMLDNMDLATVREAVRLIEDHDPRPEIEASGGVDLDTVGDLARAGVGFISVGALTHSAPALDLSLRMTEVES</sequence>
<dbReference type="EMBL" id="JAACAK010000112">
    <property type="protein sequence ID" value="NIR76029.1"/>
    <property type="molecule type" value="Genomic_DNA"/>
</dbReference>
<evidence type="ECO:0000256" key="2">
    <source>
        <dbReference type="ARBA" id="ARBA00004893"/>
    </source>
</evidence>
<gene>
    <name evidence="16" type="primary">nadC</name>
    <name evidence="16" type="ORF">GWO12_13120</name>
</gene>
<dbReference type="NCBIfam" id="TIGR00078">
    <property type="entry name" value="nadC"/>
    <property type="match status" value="1"/>
</dbReference>
<dbReference type="PANTHER" id="PTHR32179">
    <property type="entry name" value="NICOTINATE-NUCLEOTIDE PYROPHOSPHORYLASE [CARBOXYLATING]"/>
    <property type="match status" value="1"/>
</dbReference>
<feature type="binding site" evidence="13">
    <location>
        <position position="87"/>
    </location>
    <ligand>
        <name>substrate</name>
    </ligand>
</feature>
<proteinExistence type="inferred from homology"/>
<dbReference type="PANTHER" id="PTHR32179:SF3">
    <property type="entry name" value="NICOTINATE-NUCLEOTIDE PYROPHOSPHORYLASE [CARBOXYLATING]"/>
    <property type="match status" value="1"/>
</dbReference>
<dbReference type="InterPro" id="IPR002638">
    <property type="entry name" value="Quinolinate_PRibosylTrfase_C"/>
</dbReference>
<feature type="binding site" evidence="13">
    <location>
        <position position="144"/>
    </location>
    <ligand>
        <name>substrate</name>
    </ligand>
</feature>
<organism evidence="16 17">
    <name type="scientific">Candidatus Kutchimonas denitrificans</name>
    <dbReference type="NCBI Taxonomy" id="3056748"/>
    <lineage>
        <taxon>Bacteria</taxon>
        <taxon>Pseudomonadati</taxon>
        <taxon>Gemmatimonadota</taxon>
        <taxon>Gemmatimonadia</taxon>
        <taxon>Candidatus Palauibacterales</taxon>
        <taxon>Candidatus Palauibacteraceae</taxon>
        <taxon>Candidatus Kutchimonas</taxon>
    </lineage>
</organism>
<keyword evidence="7 12" id="KW-0328">Glycosyltransferase</keyword>
<evidence type="ECO:0000256" key="4">
    <source>
        <dbReference type="ARBA" id="ARBA00011218"/>
    </source>
</evidence>
<evidence type="ECO:0000256" key="9">
    <source>
        <dbReference type="ARBA" id="ARBA00033102"/>
    </source>
</evidence>
<protein>
    <recommendedName>
        <fullName evidence="11">Probable nicotinate-nucleotide pyrophosphorylase [carboxylating]</fullName>
        <ecNumber evidence="5">2.4.2.19</ecNumber>
    </recommendedName>
    <alternativeName>
        <fullName evidence="9">Quinolinate phosphoribosyltransferase [decarboxylating]</fullName>
    </alternativeName>
</protein>
<keyword evidence="8 12" id="KW-0808">Transferase</keyword>
<feature type="binding site" evidence="13">
    <location>
        <begin position="120"/>
        <end position="122"/>
    </location>
    <ligand>
        <name>substrate</name>
    </ligand>
</feature>
<comment type="function">
    <text evidence="1">Involved in the catabolism of quinolinic acid (QA).</text>
</comment>
<feature type="domain" description="Quinolinate phosphoribosyl transferase C-terminal" evidence="14">
    <location>
        <begin position="99"/>
        <end position="267"/>
    </location>
</feature>
<feature type="binding site" evidence="13">
    <location>
        <begin position="252"/>
        <end position="254"/>
    </location>
    <ligand>
        <name>substrate</name>
    </ligand>
</feature>
<dbReference type="Gene3D" id="3.90.1170.20">
    <property type="entry name" value="Quinolinate phosphoribosyl transferase, N-terminal domain"/>
    <property type="match status" value="1"/>
</dbReference>
<evidence type="ECO:0000259" key="14">
    <source>
        <dbReference type="Pfam" id="PF01729"/>
    </source>
</evidence>
<feature type="binding site" evidence="13">
    <location>
        <position position="205"/>
    </location>
    <ligand>
        <name>substrate</name>
    </ligand>
</feature>
<feature type="domain" description="Quinolinate phosphoribosyl transferase N-terminal" evidence="15">
    <location>
        <begin position="13"/>
        <end position="97"/>
    </location>
</feature>
<dbReference type="Gene3D" id="3.20.20.70">
    <property type="entry name" value="Aldolase class I"/>
    <property type="match status" value="1"/>
</dbReference>
<dbReference type="Pfam" id="PF02749">
    <property type="entry name" value="QRPTase_N"/>
    <property type="match status" value="1"/>
</dbReference>
<dbReference type="Pfam" id="PF01729">
    <property type="entry name" value="QRPTase_C"/>
    <property type="match status" value="1"/>
</dbReference>
<dbReference type="CDD" id="cd01572">
    <property type="entry name" value="QPRTase"/>
    <property type="match status" value="1"/>
</dbReference>
<evidence type="ECO:0000256" key="5">
    <source>
        <dbReference type="ARBA" id="ARBA00011944"/>
    </source>
</evidence>
<dbReference type="GO" id="GO:0009435">
    <property type="term" value="P:NAD+ biosynthetic process"/>
    <property type="evidence" value="ECO:0007669"/>
    <property type="project" value="InterPro"/>
</dbReference>
<dbReference type="FunFam" id="3.90.1170.20:FF:000001">
    <property type="entry name" value="Nicotinate-nucleotide diphosphorylase (Carboxylating)"/>
    <property type="match status" value="1"/>
</dbReference>
<keyword evidence="6" id="KW-0662">Pyridine nucleotide biosynthesis</keyword>
<evidence type="ECO:0000259" key="15">
    <source>
        <dbReference type="Pfam" id="PF02749"/>
    </source>
</evidence>
<evidence type="ECO:0000256" key="13">
    <source>
        <dbReference type="PIRSR" id="PIRSR006250-1"/>
    </source>
</evidence>
<evidence type="ECO:0000256" key="8">
    <source>
        <dbReference type="ARBA" id="ARBA00022679"/>
    </source>
</evidence>
<evidence type="ECO:0000313" key="16">
    <source>
        <dbReference type="EMBL" id="NIR76029.1"/>
    </source>
</evidence>
<dbReference type="InterPro" id="IPR013785">
    <property type="entry name" value="Aldolase_TIM"/>
</dbReference>
<feature type="binding site" evidence="13">
    <location>
        <begin position="231"/>
        <end position="233"/>
    </location>
    <ligand>
        <name>substrate</name>
    </ligand>
</feature>
<dbReference type="EC" id="2.4.2.19" evidence="5"/>
<comment type="catalytic activity">
    <reaction evidence="10">
        <text>nicotinate beta-D-ribonucleotide + CO2 + diphosphate = quinolinate + 5-phospho-alpha-D-ribose 1-diphosphate + 2 H(+)</text>
        <dbReference type="Rhea" id="RHEA:12733"/>
        <dbReference type="ChEBI" id="CHEBI:15378"/>
        <dbReference type="ChEBI" id="CHEBI:16526"/>
        <dbReference type="ChEBI" id="CHEBI:29959"/>
        <dbReference type="ChEBI" id="CHEBI:33019"/>
        <dbReference type="ChEBI" id="CHEBI:57502"/>
        <dbReference type="ChEBI" id="CHEBI:58017"/>
        <dbReference type="EC" id="2.4.2.19"/>
    </reaction>
</comment>
<comment type="pathway">
    <text evidence="2">Cofactor biosynthesis; NAD(+) biosynthesis; nicotinate D-ribonucleotide from quinolinate: step 1/1.</text>
</comment>
<name>A0AAE4Z8Z8_9BACT</name>
<dbReference type="Proteomes" id="UP000702544">
    <property type="component" value="Unassembled WGS sequence"/>
</dbReference>
<reference evidence="16 17" key="1">
    <citation type="submission" date="2020-01" db="EMBL/GenBank/DDBJ databases">
        <title>Genomes assembled from Gulf of Kutch pelagic sediment metagenomes.</title>
        <authorList>
            <person name="Chandrashekar M."/>
            <person name="Mahajan M.S."/>
            <person name="Dave K.J."/>
            <person name="Vatsa P."/>
            <person name="Nathani N.M."/>
        </authorList>
    </citation>
    <scope>NUCLEOTIDE SEQUENCE [LARGE SCALE GENOMIC DNA]</scope>
    <source>
        <strain evidence="16">KS3-K002</strain>
    </source>
</reference>
<evidence type="ECO:0000256" key="12">
    <source>
        <dbReference type="PIRNR" id="PIRNR006250"/>
    </source>
</evidence>